<keyword evidence="1" id="KW-1133">Transmembrane helix</keyword>
<evidence type="ECO:0000313" key="3">
    <source>
        <dbReference type="Proteomes" id="UP000255411"/>
    </source>
</evidence>
<name>A0A345VHF1_9STRE</name>
<protein>
    <submittedName>
        <fullName evidence="2">Uncharacterized protein</fullName>
    </submittedName>
</protein>
<evidence type="ECO:0000256" key="1">
    <source>
        <dbReference type="SAM" id="Phobius"/>
    </source>
</evidence>
<dbReference type="AlphaFoldDB" id="A0A345VHF1"/>
<evidence type="ECO:0000313" key="2">
    <source>
        <dbReference type="EMBL" id="AXJ12153.1"/>
    </source>
</evidence>
<proteinExistence type="predicted"/>
<gene>
    <name evidence="2" type="ORF">Sp14A_01990</name>
</gene>
<keyword evidence="1" id="KW-0812">Transmembrane</keyword>
<organism evidence="2 3">
    <name type="scientific">Streptococcus pluranimalium</name>
    <dbReference type="NCBI Taxonomy" id="82348"/>
    <lineage>
        <taxon>Bacteria</taxon>
        <taxon>Bacillati</taxon>
        <taxon>Bacillota</taxon>
        <taxon>Bacilli</taxon>
        <taxon>Lactobacillales</taxon>
        <taxon>Streptococcaceae</taxon>
        <taxon>Streptococcus</taxon>
    </lineage>
</organism>
<feature type="transmembrane region" description="Helical" evidence="1">
    <location>
        <begin position="35"/>
        <end position="55"/>
    </location>
</feature>
<reference evidence="2 3" key="1">
    <citation type="submission" date="2017-07" db="EMBL/GenBank/DDBJ databases">
        <title>Streptococcus pluranimalium as cause of bovine abortion.</title>
        <authorList>
            <person name="Rodriguez Campos S."/>
            <person name="Gobeli Brawand S."/>
            <person name="Brodard I."/>
            <person name="Rychener L."/>
            <person name="Perreten V."/>
        </authorList>
    </citation>
    <scope>NUCLEOTIDE SEQUENCE [LARGE SCALE GENOMIC DNA]</scope>
    <source>
        <strain evidence="2 3">14A0014</strain>
    </source>
</reference>
<accession>A0A345VHF1</accession>
<sequence>MKDSKDDKELAFDRIASEIERDQETRRIRDILFPYRYLLVMLSIALVIGLSYVGYDKWKTRDFTEKELESYVNDLKAKSGSDYDYDWTVSDVKALTYTKNGKLGTPLKQILSQHGKPSSVEVYPEEADRDGFFMTYEKDAFTDKHLRIDVTLLFYKHKGDFYLFEQQTRIPLAEYPEVSAGKFSHPLTKQDYLDLEVGDSAREIKGDSIDDVYQQFGKPSWSRFIPSRYGDCISIDYPYEKDNYEVSLSFRKQSGNDYQLEHKMVANFETQDILKIRE</sequence>
<dbReference type="Proteomes" id="UP000255411">
    <property type="component" value="Chromosome"/>
</dbReference>
<dbReference type="RefSeq" id="WP_115129576.1">
    <property type="nucleotide sequence ID" value="NZ_CP022601.1"/>
</dbReference>
<dbReference type="EMBL" id="CP022601">
    <property type="protein sequence ID" value="AXJ12153.1"/>
    <property type="molecule type" value="Genomic_DNA"/>
</dbReference>
<keyword evidence="1" id="KW-0472">Membrane</keyword>